<sequence>MLQWKFEVVFAVSQFTNSTSFQVKLAPFSRFQTNQWRNHEIINLAPFLRFQTNQWRNHEMLT</sequence>
<organism evidence="1 2">
    <name type="scientific">Dermatophagoides pteronyssinus</name>
    <name type="common">European house dust mite</name>
    <dbReference type="NCBI Taxonomy" id="6956"/>
    <lineage>
        <taxon>Eukaryota</taxon>
        <taxon>Metazoa</taxon>
        <taxon>Ecdysozoa</taxon>
        <taxon>Arthropoda</taxon>
        <taxon>Chelicerata</taxon>
        <taxon>Arachnida</taxon>
        <taxon>Acari</taxon>
        <taxon>Acariformes</taxon>
        <taxon>Sarcoptiformes</taxon>
        <taxon>Astigmata</taxon>
        <taxon>Psoroptidia</taxon>
        <taxon>Analgoidea</taxon>
        <taxon>Pyroglyphidae</taxon>
        <taxon>Dermatophagoidinae</taxon>
        <taxon>Dermatophagoides</taxon>
    </lineage>
</organism>
<reference evidence="1 2" key="1">
    <citation type="journal article" date="2018" name="J. Allergy Clin. Immunol.">
        <title>High-quality assembly of Dermatophagoides pteronyssinus genome and transcriptome reveals a wide range of novel allergens.</title>
        <authorList>
            <person name="Liu X.Y."/>
            <person name="Yang K.Y."/>
            <person name="Wang M.Q."/>
            <person name="Kwok J.S."/>
            <person name="Zeng X."/>
            <person name="Yang Z."/>
            <person name="Xiao X.J."/>
            <person name="Lau C.P."/>
            <person name="Li Y."/>
            <person name="Huang Z.M."/>
            <person name="Ba J.G."/>
            <person name="Yim A.K."/>
            <person name="Ouyang C.Y."/>
            <person name="Ngai S.M."/>
            <person name="Chan T.F."/>
            <person name="Leung E.L."/>
            <person name="Liu L."/>
            <person name="Liu Z.G."/>
            <person name="Tsui S.K."/>
        </authorList>
    </citation>
    <scope>NUCLEOTIDE SEQUENCE [LARGE SCALE GENOMIC DNA]</scope>
    <source>
        <strain evidence="1">Derp</strain>
    </source>
</reference>
<protein>
    <submittedName>
        <fullName evidence="1">Uncharacterized protein</fullName>
    </submittedName>
</protein>
<evidence type="ECO:0000313" key="2">
    <source>
        <dbReference type="Proteomes" id="UP000887458"/>
    </source>
</evidence>
<dbReference type="EMBL" id="NJHN03000070">
    <property type="protein sequence ID" value="KAH9417895.1"/>
    <property type="molecule type" value="Genomic_DNA"/>
</dbReference>
<evidence type="ECO:0000313" key="1">
    <source>
        <dbReference type="EMBL" id="KAH9417895.1"/>
    </source>
</evidence>
<dbReference type="Proteomes" id="UP000887458">
    <property type="component" value="Unassembled WGS sequence"/>
</dbReference>
<keyword evidence="2" id="KW-1185">Reference proteome</keyword>
<accession>A0ABQ8J6B7</accession>
<proteinExistence type="predicted"/>
<reference evidence="1 2" key="2">
    <citation type="journal article" date="2022" name="Mol. Biol. Evol.">
        <title>Comparative Genomics Reveals Insights into the Divergent Evolution of Astigmatic Mites and Household Pest Adaptations.</title>
        <authorList>
            <person name="Xiong Q."/>
            <person name="Wan A.T."/>
            <person name="Liu X."/>
            <person name="Fung C.S."/>
            <person name="Xiao X."/>
            <person name="Malainual N."/>
            <person name="Hou J."/>
            <person name="Wang L."/>
            <person name="Wang M."/>
            <person name="Yang K.Y."/>
            <person name="Cui Y."/>
            <person name="Leung E.L."/>
            <person name="Nong W."/>
            <person name="Shin S.K."/>
            <person name="Au S.W."/>
            <person name="Jeong K.Y."/>
            <person name="Chew F.T."/>
            <person name="Hui J.H."/>
            <person name="Leung T.F."/>
            <person name="Tungtrongchitr A."/>
            <person name="Zhong N."/>
            <person name="Liu Z."/>
            <person name="Tsui S.K."/>
        </authorList>
    </citation>
    <scope>NUCLEOTIDE SEQUENCE [LARGE SCALE GENOMIC DNA]</scope>
    <source>
        <strain evidence="1">Derp</strain>
    </source>
</reference>
<comment type="caution">
    <text evidence="1">The sequence shown here is derived from an EMBL/GenBank/DDBJ whole genome shotgun (WGS) entry which is preliminary data.</text>
</comment>
<gene>
    <name evidence="1" type="ORF">DERP_015049</name>
</gene>
<name>A0ABQ8J6B7_DERPT</name>